<dbReference type="InterPro" id="IPR003719">
    <property type="entry name" value="Phenazine_PhzF-like"/>
</dbReference>
<dbReference type="EMBL" id="JAACJO010000009">
    <property type="protein sequence ID" value="KAF5353987.1"/>
    <property type="molecule type" value="Genomic_DNA"/>
</dbReference>
<dbReference type="GO" id="GO:0016853">
    <property type="term" value="F:isomerase activity"/>
    <property type="evidence" value="ECO:0007669"/>
    <property type="project" value="TreeGrafter"/>
</dbReference>
<protein>
    <submittedName>
        <fullName evidence="2">Uncharacterized protein</fullName>
    </submittedName>
</protein>
<dbReference type="GO" id="GO:0005737">
    <property type="term" value="C:cytoplasm"/>
    <property type="evidence" value="ECO:0007669"/>
    <property type="project" value="TreeGrafter"/>
</dbReference>
<dbReference type="Proteomes" id="UP000559027">
    <property type="component" value="Unassembled WGS sequence"/>
</dbReference>
<evidence type="ECO:0000313" key="2">
    <source>
        <dbReference type="EMBL" id="KAF5353987.1"/>
    </source>
</evidence>
<organism evidence="2 3">
    <name type="scientific">Leucocoprinus leucothites</name>
    <dbReference type="NCBI Taxonomy" id="201217"/>
    <lineage>
        <taxon>Eukaryota</taxon>
        <taxon>Fungi</taxon>
        <taxon>Dikarya</taxon>
        <taxon>Basidiomycota</taxon>
        <taxon>Agaricomycotina</taxon>
        <taxon>Agaricomycetes</taxon>
        <taxon>Agaricomycetidae</taxon>
        <taxon>Agaricales</taxon>
        <taxon>Agaricineae</taxon>
        <taxon>Agaricaceae</taxon>
        <taxon>Leucocoprinus</taxon>
    </lineage>
</organism>
<sequence>MPETKLTFQTIDVFTKTRYIGNPLAIVHVPASESARLTQEQKQLIAREFNLSETVFMHGNTLGASPDTAVKIDIFTTEEELPFAGHPTIGSSWYLLTKSGETRKEVTLKTKAGEIPATLEDSGRVRLQVPIDFKEHDPIQLSWLKSAQLDLQATDYASGANGTETVASIVKGMNFVLLRLNSEDALRRLKGYTKRILVPWLGEWQGFVGLYAFYEREDGVVRTRMFSETLEDPATGSAASTLAGWLGKRKGPGKWRFEIVQGVEMGRRSDIEVQVEVGSDGEVSNVELGGEAVEVMKGTISV</sequence>
<feature type="active site" evidence="1">
    <location>
        <position position="53"/>
    </location>
</feature>
<accession>A0A8H5D5C8</accession>
<dbReference type="NCBIfam" id="TIGR00654">
    <property type="entry name" value="PhzF_family"/>
    <property type="match status" value="1"/>
</dbReference>
<evidence type="ECO:0000256" key="1">
    <source>
        <dbReference type="PIRSR" id="PIRSR016184-1"/>
    </source>
</evidence>
<dbReference type="PIRSF" id="PIRSF016184">
    <property type="entry name" value="PhzC_PhzF"/>
    <property type="match status" value="1"/>
</dbReference>
<comment type="caution">
    <text evidence="2">The sequence shown here is derived from an EMBL/GenBank/DDBJ whole genome shotgun (WGS) entry which is preliminary data.</text>
</comment>
<dbReference type="PANTHER" id="PTHR13774">
    <property type="entry name" value="PHENAZINE BIOSYNTHESIS PROTEIN"/>
    <property type="match status" value="1"/>
</dbReference>
<evidence type="ECO:0000313" key="3">
    <source>
        <dbReference type="Proteomes" id="UP000559027"/>
    </source>
</evidence>
<gene>
    <name evidence="2" type="ORF">D9756_007071</name>
</gene>
<dbReference type="AlphaFoldDB" id="A0A8H5D5C8"/>
<dbReference type="Gene3D" id="3.10.310.10">
    <property type="entry name" value="Diaminopimelate Epimerase, Chain A, domain 1"/>
    <property type="match status" value="2"/>
</dbReference>
<proteinExistence type="predicted"/>
<keyword evidence="3" id="KW-1185">Reference proteome</keyword>
<dbReference type="SUPFAM" id="SSF54506">
    <property type="entry name" value="Diaminopimelate epimerase-like"/>
    <property type="match status" value="1"/>
</dbReference>
<reference evidence="2 3" key="1">
    <citation type="journal article" date="2020" name="ISME J.">
        <title>Uncovering the hidden diversity of litter-decomposition mechanisms in mushroom-forming fungi.</title>
        <authorList>
            <person name="Floudas D."/>
            <person name="Bentzer J."/>
            <person name="Ahren D."/>
            <person name="Johansson T."/>
            <person name="Persson P."/>
            <person name="Tunlid A."/>
        </authorList>
    </citation>
    <scope>NUCLEOTIDE SEQUENCE [LARGE SCALE GENOMIC DNA]</scope>
    <source>
        <strain evidence="2 3">CBS 146.42</strain>
    </source>
</reference>
<dbReference type="Pfam" id="PF02567">
    <property type="entry name" value="PhzC-PhzF"/>
    <property type="match status" value="1"/>
</dbReference>
<name>A0A8H5D5C8_9AGAR</name>
<dbReference type="PANTHER" id="PTHR13774:SF32">
    <property type="entry name" value="ANTISENSE-ENHANCING SEQUENCE 1"/>
    <property type="match status" value="1"/>
</dbReference>
<dbReference type="OrthoDB" id="75169at2759"/>